<feature type="domain" description="Heterokaryon incompatibility" evidence="1">
    <location>
        <begin position="165"/>
        <end position="320"/>
    </location>
</feature>
<dbReference type="RefSeq" id="XP_037191409.1">
    <property type="nucleotide sequence ID" value="XM_037336199.1"/>
</dbReference>
<sequence length="629" mass="71995">MGTPQPLLMEVPFLCEFCRKLDIYNSIRRNVCDMFDAATSGCFLCDIVLKSLGKMDPQAQHFDTVNMFVSISGQVIMWQSSKEEFRFCQDDRLAKRVPFRPLSLDVSSKESFNIISTWLQQCLSKHKRCRNRDKVNQKLPTRVIDVQHEGQDPFLVETNQRNGNWVALSYCWGSSPTAITTRQNLQQHCIKIPMSALPQTMKDAIVVTRRLRHRYLWIDSLCIIQDSPEDWAVESLKMADVYGGASLTIAAGAGIDTASGIFDSTNVFRRQQCGKFNFSIEGYDPHHLEERGRLCVVNSIDLDPYTFAGCLSKRAWTLQEDLMSRRLITFGKEQLYWRCITQDFLEVCPSREFTQKNHRRGRTSGGNHTDFVRRNMNEKKTKLPSWYGIVNDYINRHITMRKDVLVGISAIAKVMAKEMGQPPAAYKAGLWEHDFHRGLLWRRSYNSRLPLIRPTEYIAPSWSWASVSTSHMSSPRIYDDETNDDGTPPSDAKIIEIIIKNENDDHFGVVKGGYVKLSGPTLEICRHEIPSIFLDCPENAKDEIRMKHPRNLTEEYIMEGNLIANGCKDSHPKALLVSISTFPENHKHSLILQSTGSLDVYQRVGCIDISARGGKFQHPDWITREITIM</sequence>
<dbReference type="GeneID" id="59259891"/>
<dbReference type="OrthoDB" id="3544738at2759"/>
<gene>
    <name evidence="2" type="ORF">Bfra_005823</name>
</gene>
<reference evidence="2 3" key="1">
    <citation type="journal article" date="2020" name="Phytopathology">
        <title>A high-quality genome resource of Botrytis fragariae, a new and rapidly spreading fungal pathogen causing strawberry gray mold in the U.S.A.</title>
        <authorList>
            <person name="Wu Y."/>
            <person name="Saski C.A."/>
            <person name="Schnabel G."/>
            <person name="Xiao S."/>
            <person name="Hu M."/>
        </authorList>
    </citation>
    <scope>NUCLEOTIDE SEQUENCE [LARGE SCALE GENOMIC DNA]</scope>
    <source>
        <strain evidence="2 3">BVB16</strain>
    </source>
</reference>
<accession>A0A8H6EHK3</accession>
<dbReference type="Pfam" id="PF06985">
    <property type="entry name" value="HET"/>
    <property type="match status" value="1"/>
</dbReference>
<keyword evidence="3" id="KW-1185">Reference proteome</keyword>
<evidence type="ECO:0000313" key="3">
    <source>
        <dbReference type="Proteomes" id="UP000531561"/>
    </source>
</evidence>
<dbReference type="EMBL" id="JABFCT010000010">
    <property type="protein sequence ID" value="KAF5872463.1"/>
    <property type="molecule type" value="Genomic_DNA"/>
</dbReference>
<name>A0A8H6EHK3_9HELO</name>
<dbReference type="PANTHER" id="PTHR33112">
    <property type="entry name" value="DOMAIN PROTEIN, PUTATIVE-RELATED"/>
    <property type="match status" value="1"/>
</dbReference>
<dbReference type="AlphaFoldDB" id="A0A8H6EHK3"/>
<dbReference type="Proteomes" id="UP000531561">
    <property type="component" value="Unassembled WGS sequence"/>
</dbReference>
<proteinExistence type="predicted"/>
<dbReference type="PANTHER" id="PTHR33112:SF16">
    <property type="entry name" value="HETEROKARYON INCOMPATIBILITY DOMAIN-CONTAINING PROTEIN"/>
    <property type="match status" value="1"/>
</dbReference>
<protein>
    <submittedName>
        <fullName evidence="2">Putative heterokaryon incompatibility protein</fullName>
    </submittedName>
</protein>
<evidence type="ECO:0000313" key="2">
    <source>
        <dbReference type="EMBL" id="KAF5872463.1"/>
    </source>
</evidence>
<evidence type="ECO:0000259" key="1">
    <source>
        <dbReference type="Pfam" id="PF06985"/>
    </source>
</evidence>
<comment type="caution">
    <text evidence="2">The sequence shown here is derived from an EMBL/GenBank/DDBJ whole genome shotgun (WGS) entry which is preliminary data.</text>
</comment>
<dbReference type="InterPro" id="IPR010730">
    <property type="entry name" value="HET"/>
</dbReference>
<organism evidence="2 3">
    <name type="scientific">Botrytis fragariae</name>
    <dbReference type="NCBI Taxonomy" id="1964551"/>
    <lineage>
        <taxon>Eukaryota</taxon>
        <taxon>Fungi</taxon>
        <taxon>Dikarya</taxon>
        <taxon>Ascomycota</taxon>
        <taxon>Pezizomycotina</taxon>
        <taxon>Leotiomycetes</taxon>
        <taxon>Helotiales</taxon>
        <taxon>Sclerotiniaceae</taxon>
        <taxon>Botrytis</taxon>
    </lineage>
</organism>